<dbReference type="AlphaFoldDB" id="A0A5E4CAM3"/>
<reference evidence="2" key="1">
    <citation type="submission" date="2019-04" db="EMBL/GenBank/DDBJ databases">
        <authorList>
            <person name="Alioto T."/>
            <person name="Alioto T."/>
        </authorList>
    </citation>
    <scope>NUCLEOTIDE SEQUENCE [LARGE SCALE GENOMIC DNA]</scope>
</reference>
<keyword evidence="3" id="KW-1185">Reference proteome</keyword>
<dbReference type="PANTHER" id="PTHR44324:SF4">
    <property type="entry name" value="WD40 REPEAT DOMAIN 95"/>
    <property type="match status" value="1"/>
</dbReference>
<dbReference type="InterPro" id="IPR036322">
    <property type="entry name" value="WD40_repeat_dom_sf"/>
</dbReference>
<dbReference type="InterPro" id="IPR015943">
    <property type="entry name" value="WD40/YVTN_repeat-like_dom_sf"/>
</dbReference>
<proteinExistence type="predicted"/>
<sequence>MSTGAGLVAAPVKRSPSGPWSLASGRADLLQNGTQAHDTAWSLLLSPCPELQGAQAYPQASLVYGHRVVWVGSLSADGFCTYLQLEYLEQARALARQKEVSFLLPAVLQKLSYGGPVLRILSVPDDTLIMIREDGAIYFWSPQLKLKRKKQIFGKSRSGKPRWATDVISMPQFNKLIVGTGRCELQLYELSNLEPYCQISSLEATPLKLDYSFLDSDKCLILYGDDQGCVNILFLASVGELLRIWKKMPKVDNMPNITIQNVITSPHVNYIRWKVHGDWVTQLNYCDSLKAVISSSNHEPTALVIGTTDAPIMIAVVLSLGGESLEASHLFFSVLLWASGTLLVTPDAIQTLGLLRS</sequence>
<evidence type="ECO:0000256" key="1">
    <source>
        <dbReference type="ARBA" id="ARBA00022737"/>
    </source>
</evidence>
<protein>
    <submittedName>
        <fullName evidence="2">Uncharacterized protein</fullName>
    </submittedName>
</protein>
<dbReference type="SUPFAM" id="SSF50978">
    <property type="entry name" value="WD40 repeat-like"/>
    <property type="match status" value="1"/>
</dbReference>
<dbReference type="EMBL" id="CABDUW010001142">
    <property type="protein sequence ID" value="VTJ78994.1"/>
    <property type="molecule type" value="Genomic_DNA"/>
</dbReference>
<dbReference type="PANTHER" id="PTHR44324">
    <property type="entry name" value="WD40 REPEAT DOMAIN 95"/>
    <property type="match status" value="1"/>
</dbReference>
<organism evidence="2 3">
    <name type="scientific">Marmota monax</name>
    <name type="common">Woodchuck</name>
    <dbReference type="NCBI Taxonomy" id="9995"/>
    <lineage>
        <taxon>Eukaryota</taxon>
        <taxon>Metazoa</taxon>
        <taxon>Chordata</taxon>
        <taxon>Craniata</taxon>
        <taxon>Vertebrata</taxon>
        <taxon>Euteleostomi</taxon>
        <taxon>Mammalia</taxon>
        <taxon>Eutheria</taxon>
        <taxon>Euarchontoglires</taxon>
        <taxon>Glires</taxon>
        <taxon>Rodentia</taxon>
        <taxon>Sciuromorpha</taxon>
        <taxon>Sciuridae</taxon>
        <taxon>Xerinae</taxon>
        <taxon>Marmotini</taxon>
        <taxon>Marmota</taxon>
    </lineage>
</organism>
<evidence type="ECO:0000313" key="3">
    <source>
        <dbReference type="Proteomes" id="UP000335636"/>
    </source>
</evidence>
<dbReference type="Proteomes" id="UP000335636">
    <property type="component" value="Unassembled WGS sequence"/>
</dbReference>
<gene>
    <name evidence="2" type="ORF">MONAX_5E006512</name>
</gene>
<dbReference type="InterPro" id="IPR051242">
    <property type="entry name" value="WD-EF-hand_domain"/>
</dbReference>
<name>A0A5E4CAM3_MARMO</name>
<dbReference type="Gene3D" id="2.130.10.10">
    <property type="entry name" value="YVTN repeat-like/Quinoprotein amine dehydrogenase"/>
    <property type="match status" value="1"/>
</dbReference>
<keyword evidence="1" id="KW-0677">Repeat</keyword>
<accession>A0A5E4CAM3</accession>
<comment type="caution">
    <text evidence="2">The sequence shown here is derived from an EMBL/GenBank/DDBJ whole genome shotgun (WGS) entry which is preliminary data.</text>
</comment>
<evidence type="ECO:0000313" key="2">
    <source>
        <dbReference type="EMBL" id="VTJ78994.1"/>
    </source>
</evidence>